<accession>A0AAW2PIV0</accession>
<evidence type="ECO:0000256" key="5">
    <source>
        <dbReference type="ARBA" id="ARBA00022737"/>
    </source>
</evidence>
<keyword evidence="6" id="KW-0547">Nucleotide-binding</keyword>
<dbReference type="Pfam" id="PF23559">
    <property type="entry name" value="WHD_DRP"/>
    <property type="match status" value="1"/>
</dbReference>
<comment type="similarity">
    <text evidence="2">Belongs to the disease resistance NB-LRR family.</text>
</comment>
<dbReference type="Gene3D" id="1.10.8.430">
    <property type="entry name" value="Helical domain of apoptotic protease-activating factors"/>
    <property type="match status" value="1"/>
</dbReference>
<dbReference type="PANTHER" id="PTHR23155">
    <property type="entry name" value="DISEASE RESISTANCE PROTEIN RP"/>
    <property type="match status" value="1"/>
</dbReference>
<dbReference type="InterPro" id="IPR058922">
    <property type="entry name" value="WHD_DRP"/>
</dbReference>
<evidence type="ECO:0000256" key="6">
    <source>
        <dbReference type="ARBA" id="ARBA00022741"/>
    </source>
</evidence>
<evidence type="ECO:0000259" key="9">
    <source>
        <dbReference type="Pfam" id="PF00931"/>
    </source>
</evidence>
<evidence type="ECO:0000256" key="1">
    <source>
        <dbReference type="ARBA" id="ARBA00004496"/>
    </source>
</evidence>
<reference evidence="11" key="2">
    <citation type="journal article" date="2024" name="Plant">
        <title>Genomic evolution and insights into agronomic trait innovations of Sesamum species.</title>
        <authorList>
            <person name="Miao H."/>
            <person name="Wang L."/>
            <person name="Qu L."/>
            <person name="Liu H."/>
            <person name="Sun Y."/>
            <person name="Le M."/>
            <person name="Wang Q."/>
            <person name="Wei S."/>
            <person name="Zheng Y."/>
            <person name="Lin W."/>
            <person name="Duan Y."/>
            <person name="Cao H."/>
            <person name="Xiong S."/>
            <person name="Wang X."/>
            <person name="Wei L."/>
            <person name="Li C."/>
            <person name="Ma Q."/>
            <person name="Ju M."/>
            <person name="Zhao R."/>
            <person name="Li G."/>
            <person name="Mu C."/>
            <person name="Tian Q."/>
            <person name="Mei H."/>
            <person name="Zhang T."/>
            <person name="Gao T."/>
            <person name="Zhang H."/>
        </authorList>
    </citation>
    <scope>NUCLEOTIDE SEQUENCE</scope>
    <source>
        <strain evidence="11">G02</strain>
    </source>
</reference>
<dbReference type="InterPro" id="IPR044974">
    <property type="entry name" value="Disease_R_plants"/>
</dbReference>
<organism evidence="11">
    <name type="scientific">Sesamum radiatum</name>
    <name type="common">Black benniseed</name>
    <dbReference type="NCBI Taxonomy" id="300843"/>
    <lineage>
        <taxon>Eukaryota</taxon>
        <taxon>Viridiplantae</taxon>
        <taxon>Streptophyta</taxon>
        <taxon>Embryophyta</taxon>
        <taxon>Tracheophyta</taxon>
        <taxon>Spermatophyta</taxon>
        <taxon>Magnoliopsida</taxon>
        <taxon>eudicotyledons</taxon>
        <taxon>Gunneridae</taxon>
        <taxon>Pentapetalae</taxon>
        <taxon>asterids</taxon>
        <taxon>lamiids</taxon>
        <taxon>Lamiales</taxon>
        <taxon>Pedaliaceae</taxon>
        <taxon>Sesamum</taxon>
    </lineage>
</organism>
<comment type="caution">
    <text evidence="11">The sequence shown here is derived from an EMBL/GenBank/DDBJ whole genome shotgun (WGS) entry which is preliminary data.</text>
</comment>
<dbReference type="InterPro" id="IPR036388">
    <property type="entry name" value="WH-like_DNA-bd_sf"/>
</dbReference>
<comment type="subcellular location">
    <subcellularLocation>
        <location evidence="1">Cytoplasm</location>
    </subcellularLocation>
</comment>
<protein>
    <submittedName>
        <fullName evidence="11">Disease resistance RPP13-like protein 3</fullName>
    </submittedName>
</protein>
<evidence type="ECO:0000313" key="11">
    <source>
        <dbReference type="EMBL" id="KAL0356177.1"/>
    </source>
</evidence>
<dbReference type="SUPFAM" id="SSF52540">
    <property type="entry name" value="P-loop containing nucleoside triphosphate hydrolases"/>
    <property type="match status" value="1"/>
</dbReference>
<feature type="domain" description="NB-ARC" evidence="9">
    <location>
        <begin position="1"/>
        <end position="66"/>
    </location>
</feature>
<keyword evidence="3" id="KW-0963">Cytoplasm</keyword>
<evidence type="ECO:0000256" key="3">
    <source>
        <dbReference type="ARBA" id="ARBA00022490"/>
    </source>
</evidence>
<evidence type="ECO:0000256" key="2">
    <source>
        <dbReference type="ARBA" id="ARBA00008894"/>
    </source>
</evidence>
<evidence type="ECO:0000256" key="7">
    <source>
        <dbReference type="ARBA" id="ARBA00022821"/>
    </source>
</evidence>
<sequence>MDDVWSIKAWDDLNRFFPNNRNGSRIMMTTRLKDLVGSLGCLEAYLMNFLDEDRSWNLLREKIFGQEGCSNSELEKIGKDIAKGCGGLPLAVIVIGGLLANSDMRLEYWESVAKNVKTFANSDDNNHCLKILSLSYNNLPIRLKPCFLYMRIFLEDAKISVTELIKLWVVEGFVKPVRGKTLEKIAEEYLKVLVDRNLILVRKRTRSGSFITCGIHDLLRDLCVIEFEKQHFIRVPKRQYINTLLWNSEMCVLCRGQCQGKHSSTSNDTGLVCQICESTYSDLTELRWLKVIGQPSEKCLQHTKLQDIYILSSPDSDHAPNEYEFASPSTLDLQWNLRYLFILLINNGEPIVLPSKVWEMPQLRCIDVRNAVLPDPLDIQDSIILENLSELSHLYEFKCAKEVLERIQI</sequence>
<dbReference type="Pfam" id="PF00931">
    <property type="entry name" value="NB-ARC"/>
    <property type="match status" value="1"/>
</dbReference>
<dbReference type="FunFam" id="1.10.10.10:FF:000322">
    <property type="entry name" value="Probable disease resistance protein At1g63360"/>
    <property type="match status" value="1"/>
</dbReference>
<dbReference type="InterPro" id="IPR027417">
    <property type="entry name" value="P-loop_NTPase"/>
</dbReference>
<keyword evidence="4" id="KW-0433">Leucine-rich repeat</keyword>
<keyword evidence="5" id="KW-0677">Repeat</keyword>
<keyword evidence="7" id="KW-0611">Plant defense</keyword>
<evidence type="ECO:0000259" key="10">
    <source>
        <dbReference type="Pfam" id="PF23559"/>
    </source>
</evidence>
<evidence type="ECO:0000256" key="8">
    <source>
        <dbReference type="ARBA" id="ARBA00022840"/>
    </source>
</evidence>
<evidence type="ECO:0000256" key="4">
    <source>
        <dbReference type="ARBA" id="ARBA00022614"/>
    </source>
</evidence>
<dbReference type="FunFam" id="1.10.8.430:FF:000003">
    <property type="entry name" value="Probable disease resistance protein At5g66910"/>
    <property type="match status" value="1"/>
</dbReference>
<dbReference type="PANTHER" id="PTHR23155:SF1152">
    <property type="entry name" value="AAA+ ATPASE DOMAIN-CONTAINING PROTEIN"/>
    <property type="match status" value="1"/>
</dbReference>
<gene>
    <name evidence="11" type="ORF">Sradi_4064600</name>
</gene>
<dbReference type="GO" id="GO:0005524">
    <property type="term" value="F:ATP binding"/>
    <property type="evidence" value="ECO:0007669"/>
    <property type="project" value="UniProtKB-KW"/>
</dbReference>
<dbReference type="InterPro" id="IPR002182">
    <property type="entry name" value="NB-ARC"/>
</dbReference>
<reference evidence="11" key="1">
    <citation type="submission" date="2020-06" db="EMBL/GenBank/DDBJ databases">
        <authorList>
            <person name="Li T."/>
            <person name="Hu X."/>
            <person name="Zhang T."/>
            <person name="Song X."/>
            <person name="Zhang H."/>
            <person name="Dai N."/>
            <person name="Sheng W."/>
            <person name="Hou X."/>
            <person name="Wei L."/>
        </authorList>
    </citation>
    <scope>NUCLEOTIDE SEQUENCE</scope>
    <source>
        <strain evidence="11">G02</strain>
        <tissue evidence="11">Leaf</tissue>
    </source>
</reference>
<keyword evidence="8" id="KW-0067">ATP-binding</keyword>
<dbReference type="AlphaFoldDB" id="A0AAW2PIV0"/>
<feature type="domain" description="Disease resistance protein winged helix" evidence="10">
    <location>
        <begin position="152"/>
        <end position="223"/>
    </location>
</feature>
<dbReference type="GO" id="GO:0043531">
    <property type="term" value="F:ADP binding"/>
    <property type="evidence" value="ECO:0007669"/>
    <property type="project" value="InterPro"/>
</dbReference>
<dbReference type="GO" id="GO:0098542">
    <property type="term" value="P:defense response to other organism"/>
    <property type="evidence" value="ECO:0007669"/>
    <property type="project" value="TreeGrafter"/>
</dbReference>
<dbReference type="Gene3D" id="1.10.10.10">
    <property type="entry name" value="Winged helix-like DNA-binding domain superfamily/Winged helix DNA-binding domain"/>
    <property type="match status" value="1"/>
</dbReference>
<proteinExistence type="inferred from homology"/>
<dbReference type="GO" id="GO:0005737">
    <property type="term" value="C:cytoplasm"/>
    <property type="evidence" value="ECO:0007669"/>
    <property type="project" value="UniProtKB-SubCell"/>
</dbReference>
<dbReference type="InterPro" id="IPR042197">
    <property type="entry name" value="Apaf_helical"/>
</dbReference>
<name>A0AAW2PIV0_SESRA</name>
<dbReference type="EMBL" id="JACGWJ010000017">
    <property type="protein sequence ID" value="KAL0356177.1"/>
    <property type="molecule type" value="Genomic_DNA"/>
</dbReference>